<comment type="caution">
    <text evidence="1">The sequence shown here is derived from an EMBL/GenBank/DDBJ whole genome shotgun (WGS) entry which is preliminary data.</text>
</comment>
<organism evidence="1 2">
    <name type="scientific">Vagococcus salmoninarum</name>
    <dbReference type="NCBI Taxonomy" id="2739"/>
    <lineage>
        <taxon>Bacteria</taxon>
        <taxon>Bacillati</taxon>
        <taxon>Bacillota</taxon>
        <taxon>Bacilli</taxon>
        <taxon>Lactobacillales</taxon>
        <taxon>Enterococcaceae</taxon>
        <taxon>Vagococcus</taxon>
    </lineage>
</organism>
<protein>
    <recommendedName>
        <fullName evidence="3">Beta-galactosidase trimerisation domain-containing protein</fullName>
    </recommendedName>
</protein>
<dbReference type="InterPro" id="IPR028212">
    <property type="entry name" value="GHL6"/>
</dbReference>
<proteinExistence type="predicted"/>
<dbReference type="Gene3D" id="3.20.20.80">
    <property type="entry name" value="Glycosidases"/>
    <property type="match status" value="1"/>
</dbReference>
<evidence type="ECO:0008006" key="3">
    <source>
        <dbReference type="Google" id="ProtNLM"/>
    </source>
</evidence>
<dbReference type="EMBL" id="NGJU01000009">
    <property type="protein sequence ID" value="RST95762.1"/>
    <property type="molecule type" value="Genomic_DNA"/>
</dbReference>
<dbReference type="SUPFAM" id="SSF52317">
    <property type="entry name" value="Class I glutamine amidotransferase-like"/>
    <property type="match status" value="1"/>
</dbReference>
<reference evidence="1 2" key="1">
    <citation type="submission" date="2017-05" db="EMBL/GenBank/DDBJ databases">
        <title>Vagococcus spp. assemblies.</title>
        <authorList>
            <person name="Gulvik C.A."/>
        </authorList>
    </citation>
    <scope>NUCLEOTIDE SEQUENCE [LARGE SCALE GENOMIC DNA]</scope>
    <source>
        <strain evidence="1 2">NCFB 2777</strain>
    </source>
</reference>
<dbReference type="AlphaFoldDB" id="A0A429ZPY4"/>
<dbReference type="InterPro" id="IPR017853">
    <property type="entry name" value="GH"/>
</dbReference>
<dbReference type="Gene3D" id="3.40.50.880">
    <property type="match status" value="1"/>
</dbReference>
<dbReference type="RefSeq" id="WP_126779599.1">
    <property type="nucleotide sequence ID" value="NZ_NGJU01000009.1"/>
</dbReference>
<accession>A0A429ZPY4</accession>
<keyword evidence="2" id="KW-1185">Reference proteome</keyword>
<dbReference type="Proteomes" id="UP000287239">
    <property type="component" value="Unassembled WGS sequence"/>
</dbReference>
<evidence type="ECO:0000313" key="2">
    <source>
        <dbReference type="Proteomes" id="UP000287239"/>
    </source>
</evidence>
<evidence type="ECO:0000313" key="1">
    <source>
        <dbReference type="EMBL" id="RST95762.1"/>
    </source>
</evidence>
<dbReference type="Pfam" id="PF14871">
    <property type="entry name" value="GHL6"/>
    <property type="match status" value="1"/>
</dbReference>
<dbReference type="OrthoDB" id="9780891at2"/>
<dbReference type="CDD" id="cd03143">
    <property type="entry name" value="A4_beta-galactosidase_middle_domain"/>
    <property type="match status" value="1"/>
</dbReference>
<dbReference type="InterPro" id="IPR029062">
    <property type="entry name" value="Class_I_gatase-like"/>
</dbReference>
<gene>
    <name evidence="1" type="ORF">CBF35_07270</name>
</gene>
<name>A0A429ZPY4_9ENTE</name>
<dbReference type="SUPFAM" id="SSF51445">
    <property type="entry name" value="(Trans)glycosidases"/>
    <property type="match status" value="1"/>
</dbReference>
<dbReference type="GeneID" id="98568165"/>
<sequence>MRSRQVHLDFHTSEFIPEIGAAFDKKAFVETLQAAHADSITCFARCHHGWLYYPSQRQPEMIHPELKNHELLIEQIDACHEANIDVPVYTTVQWDGYISRHHPEWLSVDEQGEFINTQGIPEPHFYYTICLNSPYRDYFKAHLLDMFDSIGREKIDGVFMDILFAVDCHCQYCQAKMADLAIDASVKKNRLMYSKQMLHEFKAEISALIWQEIPETNVFFNGSHIGPHDKADLPSYSHLELESLPSGGWGYDHFPITARYARNLGKEVIGMTGKFHTYWGDFHSLKNQPALEFEVFNMFALGALGASIGDQLHPDGVLSKAGYDLIGQVYGPVAKIEADCKLASRPIVEIGVLTPEEYWVPGSDEPRTSPELIGVTRLLQELNYQFNIIDSTMAFSDYQVLILPDSTPYSRDLEEKLLAFVASGGKIIGSYEAMIEKAKVSQLYGIKRLGPGKFQREFIIPNDVIGKALPKEEHVFYLRGQEVVAERSQVLLNTVEAYFNREGKTFISHQHAPSSRQVGSPAVTVTNGVYYFSQPIFRSYRKNAPAFIKELLKDVLEQCLPMKQLIHNGPSTLLTTVNESVDHETYLIHSLHYITEKKSEDIYTIENYYPLADIELACYVAETSVKKVTNILTDEEIDFDVVAGYVSFKLPVLQPHSVFKVQMESSQ</sequence>